<dbReference type="EMBL" id="VSSQ01031447">
    <property type="protein sequence ID" value="MPM82338.1"/>
    <property type="molecule type" value="Genomic_DNA"/>
</dbReference>
<comment type="caution">
    <text evidence="1">The sequence shown here is derived from an EMBL/GenBank/DDBJ whole genome shotgun (WGS) entry which is preliminary data.</text>
</comment>
<reference evidence="1" key="1">
    <citation type="submission" date="2019-08" db="EMBL/GenBank/DDBJ databases">
        <authorList>
            <person name="Kucharzyk K."/>
            <person name="Murdoch R.W."/>
            <person name="Higgins S."/>
            <person name="Loffler F."/>
        </authorList>
    </citation>
    <scope>NUCLEOTIDE SEQUENCE</scope>
</reference>
<proteinExistence type="predicted"/>
<accession>A0A645CZR0</accession>
<sequence>MEELCQDLCPVGNLFHYMIDEALFQFGITNGCKHILHTVSTFVQHGEGETFRAVNEVHVLFLHQVFKQKERAEDGITCNHNRFEGPILLKEHVTEVLDHLEEEVAFDITLGSQKVPQTLDLVIEVLLTAEDRELLFLIAYRGGTQEISICVTG</sequence>
<gene>
    <name evidence="1" type="ORF">SDC9_129399</name>
</gene>
<organism evidence="1">
    <name type="scientific">bioreactor metagenome</name>
    <dbReference type="NCBI Taxonomy" id="1076179"/>
    <lineage>
        <taxon>unclassified sequences</taxon>
        <taxon>metagenomes</taxon>
        <taxon>ecological metagenomes</taxon>
    </lineage>
</organism>
<name>A0A645CZR0_9ZZZZ</name>
<dbReference type="AlphaFoldDB" id="A0A645CZR0"/>
<protein>
    <submittedName>
        <fullName evidence="1">Uncharacterized protein</fullName>
    </submittedName>
</protein>
<evidence type="ECO:0000313" key="1">
    <source>
        <dbReference type="EMBL" id="MPM82338.1"/>
    </source>
</evidence>